<accession>A0AC58RVC5</accession>
<dbReference type="RefSeq" id="XP_075076673.1">
    <property type="nucleotide sequence ID" value="XM_075220572.1"/>
</dbReference>
<organism evidence="1 2">
    <name type="scientific">Nicotiana tabacum</name>
    <name type="common">Common tobacco</name>
    <dbReference type="NCBI Taxonomy" id="4097"/>
    <lineage>
        <taxon>Eukaryota</taxon>
        <taxon>Viridiplantae</taxon>
        <taxon>Streptophyta</taxon>
        <taxon>Embryophyta</taxon>
        <taxon>Tracheophyta</taxon>
        <taxon>Spermatophyta</taxon>
        <taxon>Magnoliopsida</taxon>
        <taxon>eudicotyledons</taxon>
        <taxon>Gunneridae</taxon>
        <taxon>Pentapetalae</taxon>
        <taxon>asterids</taxon>
        <taxon>lamiids</taxon>
        <taxon>Solanales</taxon>
        <taxon>Solanaceae</taxon>
        <taxon>Nicotianoideae</taxon>
        <taxon>Nicotianeae</taxon>
        <taxon>Nicotiana</taxon>
    </lineage>
</organism>
<evidence type="ECO:0000313" key="1">
    <source>
        <dbReference type="Proteomes" id="UP000790787"/>
    </source>
</evidence>
<reference evidence="1" key="1">
    <citation type="journal article" date="2014" name="Nat. Commun.">
        <title>The tobacco genome sequence and its comparison with those of tomato and potato.</title>
        <authorList>
            <person name="Sierro N."/>
            <person name="Battey J.N."/>
            <person name="Ouadi S."/>
            <person name="Bakaher N."/>
            <person name="Bovet L."/>
            <person name="Willig A."/>
            <person name="Goepfert S."/>
            <person name="Peitsch M.C."/>
            <person name="Ivanov N.V."/>
        </authorList>
    </citation>
    <scope>NUCLEOTIDE SEQUENCE [LARGE SCALE GENOMIC DNA]</scope>
</reference>
<gene>
    <name evidence="2" type="primary">LOC142163299</name>
</gene>
<evidence type="ECO:0000313" key="2">
    <source>
        <dbReference type="RefSeq" id="XP_075076673.1"/>
    </source>
</evidence>
<sequence length="207" mass="23567">MTLAMLGLSRMEWRGTLENVPSNVVSFLKAQQMAEKGCLGYLDFVGDFSADTPTIESVSILREKKLYAKFSNCEFFLHSVAFLVHLVSCEGIKDYLKKIEALQSWPRHSTATEIWSFLGLARYFCHFMKCFSSIAAPLVRLTQKGALFMWYDERVESFQKLNITLTTTPVLVFPLALGSYTFYCDASWIDIGCVFMQVGRMIAYALH</sequence>
<protein>
    <submittedName>
        <fullName evidence="2">Mitochondrial protein AtMg00860</fullName>
    </submittedName>
</protein>
<proteinExistence type="predicted"/>
<reference evidence="2" key="2">
    <citation type="submission" date="2025-08" db="UniProtKB">
        <authorList>
            <consortium name="RefSeq"/>
        </authorList>
    </citation>
    <scope>IDENTIFICATION</scope>
    <source>
        <tissue evidence="2">Leaf</tissue>
    </source>
</reference>
<dbReference type="Proteomes" id="UP000790787">
    <property type="component" value="Chromosome 8"/>
</dbReference>
<name>A0AC58RVC5_TOBAC</name>
<keyword evidence="1" id="KW-1185">Reference proteome</keyword>